<protein>
    <submittedName>
        <fullName evidence="1">Uncharacterized protein</fullName>
    </submittedName>
</protein>
<dbReference type="EMBL" id="HG938353">
    <property type="protein sequence ID" value="CDN46866.1"/>
    <property type="molecule type" value="Genomic_DNA"/>
</dbReference>
<sequence length="224" mass="25481">MYMPITDTMTELLTVHEAAERLGTDVMTLVEIVNVGDIVPAISPKPRVLSGGEVWKNWREIRLSEDDIALFKAEISRRRFEDFKADYSDIYTPDSRPGGRGLEFGPGWTNILKTYADGLRSLVIEGKQAAWLRWGKEKFGALRLFSDYILSVERQVIDLHREAHRSSLVTCQECGEPARLRFGYGVCLTLCERHKHIVGEPDPSRDGIILDLDAWTLKESETKE</sequence>
<reference evidence="2" key="1">
    <citation type="journal article" date="2014" name="BMC Genomics">
        <title>Genome sequencing of two Neorhizobium galegae strains reveals a noeT gene responsible for the unusual acetylation of the nodulation factors.</title>
        <authorList>
            <person name="Osterman J."/>
            <person name="Marsh J."/>
            <person name="Laine P.K."/>
            <person name="Zeng Z."/>
            <person name="Alatalo E."/>
            <person name="Sullivan J.T."/>
            <person name="Young J.P."/>
            <person name="Thomas-Oates J."/>
            <person name="Paulin L."/>
            <person name="Lindstrom K."/>
        </authorList>
    </citation>
    <scope>NUCLEOTIDE SEQUENCE [LARGE SCALE GENOMIC DNA]</scope>
    <source>
        <strain evidence="2">HAMBI 540</strain>
    </source>
</reference>
<dbReference type="Proteomes" id="UP000028181">
    <property type="component" value="Chromosome I"/>
</dbReference>
<organism evidence="1 2">
    <name type="scientific">Neorhizobium galegae bv. orientalis str. HAMBI 540</name>
    <dbReference type="NCBI Taxonomy" id="1028800"/>
    <lineage>
        <taxon>Bacteria</taxon>
        <taxon>Pseudomonadati</taxon>
        <taxon>Pseudomonadota</taxon>
        <taxon>Alphaproteobacteria</taxon>
        <taxon>Hyphomicrobiales</taxon>
        <taxon>Rhizobiaceae</taxon>
        <taxon>Rhizobium/Agrobacterium group</taxon>
        <taxon>Neorhizobium</taxon>
    </lineage>
</organism>
<dbReference type="KEGG" id="ngg:RG540_CH06760"/>
<evidence type="ECO:0000313" key="2">
    <source>
        <dbReference type="Proteomes" id="UP000028181"/>
    </source>
</evidence>
<evidence type="ECO:0000313" key="1">
    <source>
        <dbReference type="EMBL" id="CDN46866.1"/>
    </source>
</evidence>
<dbReference type="eggNOG" id="ENOG50300A8">
    <property type="taxonomic scope" value="Bacteria"/>
</dbReference>
<dbReference type="AlphaFoldDB" id="A0A068SM96"/>
<keyword evidence="2" id="KW-1185">Reference proteome</keyword>
<proteinExistence type="predicted"/>
<dbReference type="HOGENOM" id="CLU_1233950_0_0_5"/>
<accession>A0A068SM96</accession>
<gene>
    <name evidence="1" type="ORF">RG540_CH06760</name>
</gene>
<name>A0A068SM96_NEOGA</name>